<feature type="domain" description="Glycosyltransferase 2-like" evidence="1">
    <location>
        <begin position="27"/>
        <end position="110"/>
    </location>
</feature>
<keyword evidence="2" id="KW-0808">Transferase</keyword>
<organism evidence="2 3">
    <name type="scientific">Edaphobacter aggregans</name>
    <dbReference type="NCBI Taxonomy" id="570835"/>
    <lineage>
        <taxon>Bacteria</taxon>
        <taxon>Pseudomonadati</taxon>
        <taxon>Acidobacteriota</taxon>
        <taxon>Terriglobia</taxon>
        <taxon>Terriglobales</taxon>
        <taxon>Acidobacteriaceae</taxon>
        <taxon>Edaphobacter</taxon>
    </lineage>
</organism>
<comment type="caution">
    <text evidence="2">The sequence shown here is derived from an EMBL/GenBank/DDBJ whole genome shotgun (WGS) entry which is preliminary data.</text>
</comment>
<dbReference type="Pfam" id="PF00535">
    <property type="entry name" value="Glycos_transf_2"/>
    <property type="match status" value="1"/>
</dbReference>
<evidence type="ECO:0000313" key="3">
    <source>
        <dbReference type="Proteomes" id="UP000269669"/>
    </source>
</evidence>
<accession>A0A428MLE9</accession>
<sequence>MQSNTIQRREGGRRTLGHGRTEPPLVSIITVVFRAKDDLASILNSIFEHNPRDFELIVIDGNSGDGTVELLQEWDEKVDYWLSEPDMGIYDAMNKAQAVAQGDFLLHLNAGDKLLQLPKEELELARRENIDVATFRVSVDGTREFIPSCGSMLKLKNTLHHQGTFYRRQTFLPYDLRYKILADYDVNQRLALRGAKMKAFDKVVAWHASGGLCDNIDGYSEHASILRKNYGWPYVVASLMLNEWKGIKARRKAALKRWLQKRRASK</sequence>
<dbReference type="PANTHER" id="PTHR43685">
    <property type="entry name" value="GLYCOSYLTRANSFERASE"/>
    <property type="match status" value="1"/>
</dbReference>
<evidence type="ECO:0000259" key="1">
    <source>
        <dbReference type="Pfam" id="PF00535"/>
    </source>
</evidence>
<dbReference type="GO" id="GO:0016740">
    <property type="term" value="F:transferase activity"/>
    <property type="evidence" value="ECO:0007669"/>
    <property type="project" value="UniProtKB-KW"/>
</dbReference>
<dbReference type="Proteomes" id="UP000269669">
    <property type="component" value="Unassembled WGS sequence"/>
</dbReference>
<name>A0A428MLE9_9BACT</name>
<dbReference type="AlphaFoldDB" id="A0A428MLE9"/>
<gene>
    <name evidence="2" type="ORF">EDE15_3088</name>
</gene>
<reference evidence="2 3" key="1">
    <citation type="submission" date="2018-12" db="EMBL/GenBank/DDBJ databases">
        <title>Sequencing of bacterial isolates from soil warming experiment in Harvard Forest, Massachusetts, USA.</title>
        <authorList>
            <person name="Deangelis K."/>
        </authorList>
    </citation>
    <scope>NUCLEOTIDE SEQUENCE [LARGE SCALE GENOMIC DNA]</scope>
    <source>
        <strain evidence="2 3">EB153</strain>
    </source>
</reference>
<dbReference type="InterPro" id="IPR050834">
    <property type="entry name" value="Glycosyltransf_2"/>
</dbReference>
<evidence type="ECO:0000313" key="2">
    <source>
        <dbReference type="EMBL" id="RSL17553.1"/>
    </source>
</evidence>
<dbReference type="RefSeq" id="WP_125486033.1">
    <property type="nucleotide sequence ID" value="NZ_RSDW01000001.1"/>
</dbReference>
<dbReference type="Gene3D" id="3.90.550.10">
    <property type="entry name" value="Spore Coat Polysaccharide Biosynthesis Protein SpsA, Chain A"/>
    <property type="match status" value="1"/>
</dbReference>
<dbReference type="PANTHER" id="PTHR43685:SF11">
    <property type="entry name" value="GLYCOSYLTRANSFERASE TAGX-RELATED"/>
    <property type="match status" value="1"/>
</dbReference>
<keyword evidence="3" id="KW-1185">Reference proteome</keyword>
<proteinExistence type="predicted"/>
<dbReference type="SUPFAM" id="SSF53448">
    <property type="entry name" value="Nucleotide-diphospho-sugar transferases"/>
    <property type="match status" value="1"/>
</dbReference>
<protein>
    <submittedName>
        <fullName evidence="2">Glycosyltransferase involved in cell wall biosynthesis</fullName>
    </submittedName>
</protein>
<dbReference type="EMBL" id="RSDW01000001">
    <property type="protein sequence ID" value="RSL17553.1"/>
    <property type="molecule type" value="Genomic_DNA"/>
</dbReference>
<dbReference type="InterPro" id="IPR001173">
    <property type="entry name" value="Glyco_trans_2-like"/>
</dbReference>
<dbReference type="InterPro" id="IPR029044">
    <property type="entry name" value="Nucleotide-diphossugar_trans"/>
</dbReference>
<dbReference type="OrthoDB" id="9785185at2"/>